<protein>
    <submittedName>
        <fullName evidence="1">Type VII secretion target</fullName>
    </submittedName>
</protein>
<organism evidence="1 2">
    <name type="scientific">Cellulomonas chengniuliangii</name>
    <dbReference type="NCBI Taxonomy" id="2968084"/>
    <lineage>
        <taxon>Bacteria</taxon>
        <taxon>Bacillati</taxon>
        <taxon>Actinomycetota</taxon>
        <taxon>Actinomycetes</taxon>
        <taxon>Micrococcales</taxon>
        <taxon>Cellulomonadaceae</taxon>
        <taxon>Cellulomonas</taxon>
    </lineage>
</organism>
<keyword evidence="2" id="KW-1185">Reference proteome</keyword>
<accession>A0ABY5L558</accession>
<dbReference type="InterPro" id="IPR022536">
    <property type="entry name" value="EspC"/>
</dbReference>
<dbReference type="Proteomes" id="UP001316189">
    <property type="component" value="Chromosome"/>
</dbReference>
<evidence type="ECO:0000313" key="2">
    <source>
        <dbReference type="Proteomes" id="UP001316189"/>
    </source>
</evidence>
<evidence type="ECO:0000313" key="1">
    <source>
        <dbReference type="EMBL" id="UUI76732.1"/>
    </source>
</evidence>
<gene>
    <name evidence="1" type="ORF">NP064_07580</name>
</gene>
<sequence>MRGGPVDGEVIVDHARLEALAAGWRQTAVEVRGTARALVERDAGWCEHVGPAVAAFTNAWSGALGQLADHATTVQHELVSTSAAYLAVDARAAATCLTRTPR</sequence>
<name>A0ABY5L558_9CELL</name>
<reference evidence="1 2" key="1">
    <citation type="submission" date="2022-07" db="EMBL/GenBank/DDBJ databases">
        <title>Novel species in genus cellulomonas.</title>
        <authorList>
            <person name="Ye L."/>
        </authorList>
    </citation>
    <scope>NUCLEOTIDE SEQUENCE [LARGE SCALE GENOMIC DNA]</scope>
    <source>
        <strain evidence="2">zg-Y338</strain>
    </source>
</reference>
<proteinExistence type="predicted"/>
<dbReference type="RefSeq" id="WP_227569021.1">
    <property type="nucleotide sequence ID" value="NZ_CP101988.1"/>
</dbReference>
<dbReference type="Pfam" id="PF10824">
    <property type="entry name" value="T7SS_ESX_EspC"/>
    <property type="match status" value="1"/>
</dbReference>
<dbReference type="EMBL" id="CP101988">
    <property type="protein sequence ID" value="UUI76732.1"/>
    <property type="molecule type" value="Genomic_DNA"/>
</dbReference>